<dbReference type="PRINTS" id="PR00738">
    <property type="entry name" value="GLHYDRLASE20"/>
</dbReference>
<dbReference type="InterPro" id="IPR029018">
    <property type="entry name" value="Hex-like_dom2"/>
</dbReference>
<keyword evidence="1" id="KW-0378">Hydrolase</keyword>
<proteinExistence type="predicted"/>
<dbReference type="SUPFAM" id="SSF51445">
    <property type="entry name" value="(Trans)glycosidases"/>
    <property type="match status" value="1"/>
</dbReference>
<dbReference type="InterPro" id="IPR038901">
    <property type="entry name" value="HEXDC-like"/>
</dbReference>
<dbReference type="Gene3D" id="3.30.379.10">
    <property type="entry name" value="Chitobiase/beta-hexosaminidase domain 2-like"/>
    <property type="match status" value="1"/>
</dbReference>
<dbReference type="PANTHER" id="PTHR21040:SF8">
    <property type="entry name" value="BCDNA.GH04120"/>
    <property type="match status" value="1"/>
</dbReference>
<keyword evidence="3" id="KW-1185">Reference proteome</keyword>
<reference evidence="2 3" key="1">
    <citation type="submission" date="2024-06" db="EMBL/GenBank/DDBJ databases">
        <title>The Natural Products Discovery Center: Release of the First 8490 Sequenced Strains for Exploring Actinobacteria Biosynthetic Diversity.</title>
        <authorList>
            <person name="Kalkreuter E."/>
            <person name="Kautsar S.A."/>
            <person name="Yang D."/>
            <person name="Bader C.D."/>
            <person name="Teijaro C.N."/>
            <person name="Fluegel L."/>
            <person name="Davis C.M."/>
            <person name="Simpson J.R."/>
            <person name="Lauterbach L."/>
            <person name="Steele A.D."/>
            <person name="Gui C."/>
            <person name="Meng S."/>
            <person name="Li G."/>
            <person name="Viehrig K."/>
            <person name="Ye F."/>
            <person name="Su P."/>
            <person name="Kiefer A.F."/>
            <person name="Nichols A."/>
            <person name="Cepeda A.J."/>
            <person name="Yan W."/>
            <person name="Fan B."/>
            <person name="Jiang Y."/>
            <person name="Adhikari A."/>
            <person name="Zheng C.-J."/>
            <person name="Schuster L."/>
            <person name="Cowan T.M."/>
            <person name="Smanski M.J."/>
            <person name="Chevrette M.G."/>
            <person name="De Carvalho L.P.S."/>
            <person name="Shen B."/>
        </authorList>
    </citation>
    <scope>NUCLEOTIDE SEQUENCE [LARGE SCALE GENOMIC DNA]</scope>
    <source>
        <strain evidence="2 3">NPDC050100</strain>
    </source>
</reference>
<sequence length="586" mass="63610">MIELFPRPRLLTVAGAGAALSAPIAEIPDAGLPDQGFTIDTSGPEIVLRYADDAALRYGRETLKQLRAQGDGAWPAVRIQDWPDFPVRGFLLDISRGRVPTMESFSHLLGVLRLARFNQLQLYTEHTFAYTGHQDVWRDASPMTAAEIRTLDALCGNAGIELVPNQCTHAHLDAWLSHDAYRYLAECPDGCSIAGTSLPAGTLKADEESAAFVHSLLAELLPNFTSRQIHINCDEPFELGRGAGAAQVAELGTGEVYVQHLRRLMEPLLAQGYCVQFWADFISHHPELARSLPPGCTAVAWTYESPRPEGERIQIPPDFQRLVDELDLNIAFDGFAEALRDLPDSGLPFLVAPGTSTWNSLVGRIDNAIGNITDAVRTGLASGAEGLLLSEWGDNGHLQAFCTSYPPIVYGGAAGWCLAANADLDLPAVLDRYVFHDHARVLGGVLDTVGRVWDRTGQRSFNSSPLQAALIPEQRHLITHDPDTGLVEAVIATLERALADLTRARPDSPDGSLAVRELAAAIGLARHGAWRLGRAAGLVTPGDAEMRADLATWIAKYRECWLARNRPGGMERGFGPLTSTLNSYAQ</sequence>
<accession>A0ABV3GKM5</accession>
<dbReference type="InterPro" id="IPR025705">
    <property type="entry name" value="Beta_hexosaminidase_sua/sub"/>
</dbReference>
<evidence type="ECO:0000313" key="2">
    <source>
        <dbReference type="EMBL" id="MEV0972131.1"/>
    </source>
</evidence>
<evidence type="ECO:0000313" key="3">
    <source>
        <dbReference type="Proteomes" id="UP001551675"/>
    </source>
</evidence>
<dbReference type="PANTHER" id="PTHR21040">
    <property type="entry name" value="BCDNA.GH04120"/>
    <property type="match status" value="1"/>
</dbReference>
<name>A0ABV3GKM5_MICGL</name>
<dbReference type="InterPro" id="IPR017853">
    <property type="entry name" value="GH"/>
</dbReference>
<dbReference type="SUPFAM" id="SSF55545">
    <property type="entry name" value="beta-N-acetylhexosaminidase-like domain"/>
    <property type="match status" value="1"/>
</dbReference>
<protein>
    <submittedName>
        <fullName evidence="2">Glycoside hydrolase family 20 zincin-like fold domain-containing protein</fullName>
    </submittedName>
</protein>
<evidence type="ECO:0000256" key="1">
    <source>
        <dbReference type="ARBA" id="ARBA00022801"/>
    </source>
</evidence>
<dbReference type="RefSeq" id="WP_061254477.1">
    <property type="nucleotide sequence ID" value="NZ_JBFALK010000015.1"/>
</dbReference>
<organism evidence="2 3">
    <name type="scientific">Microtetraspora glauca</name>
    <dbReference type="NCBI Taxonomy" id="1996"/>
    <lineage>
        <taxon>Bacteria</taxon>
        <taxon>Bacillati</taxon>
        <taxon>Actinomycetota</taxon>
        <taxon>Actinomycetes</taxon>
        <taxon>Streptosporangiales</taxon>
        <taxon>Streptosporangiaceae</taxon>
        <taxon>Microtetraspora</taxon>
    </lineage>
</organism>
<comment type="caution">
    <text evidence="2">The sequence shown here is derived from an EMBL/GenBank/DDBJ whole genome shotgun (WGS) entry which is preliminary data.</text>
</comment>
<dbReference type="Proteomes" id="UP001551675">
    <property type="component" value="Unassembled WGS sequence"/>
</dbReference>
<gene>
    <name evidence="2" type="ORF">AB0I59_26330</name>
</gene>
<dbReference type="EMBL" id="JBFALK010000015">
    <property type="protein sequence ID" value="MEV0972131.1"/>
    <property type="molecule type" value="Genomic_DNA"/>
</dbReference>
<dbReference type="Gene3D" id="3.20.20.80">
    <property type="entry name" value="Glycosidases"/>
    <property type="match status" value="1"/>
</dbReference>